<organism evidence="1 2">
    <name type="scientific">Macrococcoides goetzii</name>
    <dbReference type="NCBI Taxonomy" id="1891097"/>
    <lineage>
        <taxon>Bacteria</taxon>
        <taxon>Bacillati</taxon>
        <taxon>Bacillota</taxon>
        <taxon>Bacilli</taxon>
        <taxon>Bacillales</taxon>
        <taxon>Staphylococcaceae</taxon>
        <taxon>Macrococcoides</taxon>
    </lineage>
</organism>
<accession>A0A2G5NSV7</accession>
<protein>
    <recommendedName>
        <fullName evidence="3">Heptaprenyl pyrophosphate synthase subunit A</fullName>
    </recommendedName>
</protein>
<reference evidence="1 2" key="1">
    <citation type="journal article" date="2018" name="Front. Microbiol.">
        <title>Description and Comparative Genomics of Macrococcus caseolyticus subsp. hominis subsp. nov., Macrococcus goetzii sp. nov., Macrococcus epidermidis sp. nov., and Macrococcus bohemicus sp. nov., Novel Macrococci From Human Clinical Material With Virulence Potential and Suspected Uptake of Foreign DNA by Natural Transformation.</title>
        <authorList>
            <person name="Maslanova I."/>
            <person name="Wertheimer Z."/>
            <person name="Sedlacek I."/>
            <person name="Svec P."/>
            <person name="Indrakova A."/>
            <person name="Kovarovic V."/>
            <person name="Schumann P."/>
            <person name="Sproer C."/>
            <person name="Kralova S."/>
            <person name="Sedo O."/>
            <person name="Kristofova L."/>
            <person name="Vrbovska V."/>
            <person name="Fuzik T."/>
            <person name="Petras P."/>
            <person name="Zdrahal Z."/>
            <person name="Ruzickova V."/>
            <person name="Doskar J."/>
            <person name="Pantucek R."/>
        </authorList>
    </citation>
    <scope>NUCLEOTIDE SEQUENCE [LARGE SCALE GENOMIC DNA]</scope>
    <source>
        <strain evidence="1 2">CCM 4927</strain>
    </source>
</reference>
<keyword evidence="2" id="KW-1185">Reference proteome</keyword>
<name>A0A2G5NSV7_9STAP</name>
<evidence type="ECO:0008006" key="3">
    <source>
        <dbReference type="Google" id="ProtNLM"/>
    </source>
</evidence>
<gene>
    <name evidence="1" type="ORF">BFS35_002230</name>
</gene>
<sequence>MSFYERFLNDIDQLKKRYPFFEMIQVNQDILAQTKLLDLDDQTKCAILAIDTSMRMQDMVDDSNKDRYVLSTDLLSALFYRYLASPFQQTQYQVLTECVARQNELKQLYSQSNDPVVKEKIDNIFVTPFMA</sequence>
<dbReference type="EMBL" id="MJBI02000001">
    <property type="protein sequence ID" value="RAI82527.1"/>
    <property type="molecule type" value="Genomic_DNA"/>
</dbReference>
<dbReference type="Proteomes" id="UP000229523">
    <property type="component" value="Unassembled WGS sequence"/>
</dbReference>
<dbReference type="Pfam" id="PF22538">
    <property type="entry name" value="HexPS-like"/>
    <property type="match status" value="1"/>
</dbReference>
<dbReference type="AlphaFoldDB" id="A0A2G5NSV7"/>
<proteinExistence type="predicted"/>
<dbReference type="RefSeq" id="WP_099578256.1">
    <property type="nucleotide sequence ID" value="NZ_MJBI02000001.1"/>
</dbReference>
<evidence type="ECO:0000313" key="1">
    <source>
        <dbReference type="EMBL" id="RAI82527.1"/>
    </source>
</evidence>
<comment type="caution">
    <text evidence="1">The sequence shown here is derived from an EMBL/GenBank/DDBJ whole genome shotgun (WGS) entry which is preliminary data.</text>
</comment>
<evidence type="ECO:0000313" key="2">
    <source>
        <dbReference type="Proteomes" id="UP000229523"/>
    </source>
</evidence>
<dbReference type="Gene3D" id="1.20.120.1450">
    <property type="match status" value="1"/>
</dbReference>